<reference evidence="3 4" key="1">
    <citation type="journal article" date="2013" name="Genome Announc.">
        <title>Genome Sequence of the Sulfate-Reducing Bacterium Desulfotomaculum hydrothermale Lam5(T).</title>
        <authorList>
            <person name="Amin O."/>
            <person name="Fardeau M.L."/>
            <person name="Valette O."/>
            <person name="Hirschler-Rea A."/>
            <person name="Barbe V."/>
            <person name="Medigue C."/>
            <person name="Vacherie B."/>
            <person name="Ollivier B."/>
            <person name="Bertin P.N."/>
            <person name="Dolla A."/>
        </authorList>
    </citation>
    <scope>NUCLEOTIDE SEQUENCE [LARGE SCALE GENOMIC DNA]</scope>
    <source>
        <strain evidence="4">Lam5 / DSM 18033</strain>
    </source>
</reference>
<evidence type="ECO:0000256" key="1">
    <source>
        <dbReference type="ARBA" id="ARBA00007637"/>
    </source>
</evidence>
<dbReference type="Pfam" id="PF01370">
    <property type="entry name" value="Epimerase"/>
    <property type="match status" value="1"/>
</dbReference>
<dbReference type="EMBL" id="CAOS01000015">
    <property type="protein sequence ID" value="CCO09357.1"/>
    <property type="molecule type" value="Genomic_DNA"/>
</dbReference>
<proteinExistence type="inferred from homology"/>
<comment type="similarity">
    <text evidence="1">Belongs to the NAD(P)-dependent epimerase/dehydratase family.</text>
</comment>
<accession>K8E103</accession>
<dbReference type="InterPro" id="IPR036291">
    <property type="entry name" value="NAD(P)-bd_dom_sf"/>
</dbReference>
<gene>
    <name evidence="3" type="ORF">DESHY_80024</name>
</gene>
<comment type="caution">
    <text evidence="3">The sequence shown here is derived from an EMBL/GenBank/DDBJ whole genome shotgun (WGS) entry which is preliminary data.</text>
</comment>
<dbReference type="SUPFAM" id="SSF51735">
    <property type="entry name" value="NAD(P)-binding Rossmann-fold domains"/>
    <property type="match status" value="1"/>
</dbReference>
<protein>
    <submittedName>
        <fullName evidence="3">NAD-dependent epimerase/dehydratase</fullName>
    </submittedName>
</protein>
<dbReference type="Proteomes" id="UP000009315">
    <property type="component" value="Unassembled WGS sequence"/>
</dbReference>
<dbReference type="PANTHER" id="PTHR43000">
    <property type="entry name" value="DTDP-D-GLUCOSE 4,6-DEHYDRATASE-RELATED"/>
    <property type="match status" value="1"/>
</dbReference>
<dbReference type="Gene3D" id="3.40.50.720">
    <property type="entry name" value="NAD(P)-binding Rossmann-like Domain"/>
    <property type="match status" value="1"/>
</dbReference>
<name>K8E103_9FIRM</name>
<dbReference type="STRING" id="1121428.DESHY_80024"/>
<dbReference type="AlphaFoldDB" id="K8E103"/>
<keyword evidence="4" id="KW-1185">Reference proteome</keyword>
<evidence type="ECO:0000259" key="2">
    <source>
        <dbReference type="Pfam" id="PF01370"/>
    </source>
</evidence>
<feature type="domain" description="NAD-dependent epimerase/dehydratase" evidence="2">
    <location>
        <begin position="12"/>
        <end position="202"/>
    </location>
</feature>
<dbReference type="eggNOG" id="COG0451">
    <property type="taxonomic scope" value="Bacteria"/>
</dbReference>
<evidence type="ECO:0000313" key="4">
    <source>
        <dbReference type="Proteomes" id="UP000009315"/>
    </source>
</evidence>
<organism evidence="3 4">
    <name type="scientific">Desulforamulus hydrothermalis Lam5 = DSM 18033</name>
    <dbReference type="NCBI Taxonomy" id="1121428"/>
    <lineage>
        <taxon>Bacteria</taxon>
        <taxon>Bacillati</taxon>
        <taxon>Bacillota</taxon>
        <taxon>Clostridia</taxon>
        <taxon>Eubacteriales</taxon>
        <taxon>Peptococcaceae</taxon>
        <taxon>Desulforamulus</taxon>
    </lineage>
</organism>
<evidence type="ECO:0000313" key="3">
    <source>
        <dbReference type="EMBL" id="CCO09357.1"/>
    </source>
</evidence>
<dbReference type="InterPro" id="IPR001509">
    <property type="entry name" value="Epimerase_deHydtase"/>
</dbReference>
<sequence length="278" mass="30970">MVRRRKNVRLINTDATFVTADILDYPTLSQQIRHFQPEMVFHLAAVRPTGRSWSAIQQAYQTNLLGTMNLLRSLQDTGCRAVVLLGSAAEYGRGATPYRELDRLRPVSAYGAAKAAATMLAGLCWEYFKLPVVVLRPTLVYGPAQGEHLFLSQLMRSLLYKRPFAMTAGQQYRDFVYVADVVEALWRAANTPRAAGGVFNIGSGQSVSLRDVAETVGALTGGTDLLRYGAKPYAAEEQFAYCVDIKLARQILQWQPATSLEQGLTTTLQWYRQILNKN</sequence>